<dbReference type="RefSeq" id="WP_267150774.1">
    <property type="nucleotide sequence ID" value="NZ_JAPMLT010000002.1"/>
</dbReference>
<keyword evidence="1" id="KW-0812">Transmembrane</keyword>
<dbReference type="EMBL" id="JAPMLT010000002">
    <property type="protein sequence ID" value="MCX7569534.1"/>
    <property type="molecule type" value="Genomic_DNA"/>
</dbReference>
<dbReference type="InterPro" id="IPR009526">
    <property type="entry name" value="DUF1146"/>
</dbReference>
<evidence type="ECO:0000256" key="1">
    <source>
        <dbReference type="SAM" id="Phobius"/>
    </source>
</evidence>
<proteinExistence type="predicted"/>
<dbReference type="Proteomes" id="UP001208017">
    <property type="component" value="Unassembled WGS sequence"/>
</dbReference>
<dbReference type="Pfam" id="PF06612">
    <property type="entry name" value="DUF1146"/>
    <property type="match status" value="1"/>
</dbReference>
<reference evidence="2 3" key="1">
    <citation type="submission" date="2022-11" db="EMBL/GenBank/DDBJ databases">
        <title>Study of microbial diversity in lake waters.</title>
        <authorList>
            <person name="Zhang J."/>
        </authorList>
    </citation>
    <scope>NUCLEOTIDE SEQUENCE [LARGE SCALE GENOMIC DNA]</scope>
    <source>
        <strain evidence="2 3">DT12</strain>
    </source>
</reference>
<gene>
    <name evidence="2" type="ORF">OS242_06130</name>
</gene>
<sequence>MIAVFNLIFLLFGVMIAWYALSAVRWEVFLKDAKSKPAAVLRLLVAILLGYQLSRFLNEYLLATSLLR</sequence>
<keyword evidence="1" id="KW-0472">Membrane</keyword>
<comment type="caution">
    <text evidence="2">The sequence shown here is derived from an EMBL/GenBank/DDBJ whole genome shotgun (WGS) entry which is preliminary data.</text>
</comment>
<name>A0ABT3WXX9_9BACL</name>
<protein>
    <submittedName>
        <fullName evidence="2">DUF1146 domain-containing protein</fullName>
    </submittedName>
</protein>
<keyword evidence="1" id="KW-1133">Transmembrane helix</keyword>
<evidence type="ECO:0000313" key="3">
    <source>
        <dbReference type="Proteomes" id="UP001208017"/>
    </source>
</evidence>
<keyword evidence="3" id="KW-1185">Reference proteome</keyword>
<organism evidence="2 3">
    <name type="scientific">Tumebacillus lacus</name>
    <dbReference type="NCBI Taxonomy" id="2995335"/>
    <lineage>
        <taxon>Bacteria</taxon>
        <taxon>Bacillati</taxon>
        <taxon>Bacillota</taxon>
        <taxon>Bacilli</taxon>
        <taxon>Bacillales</taxon>
        <taxon>Alicyclobacillaceae</taxon>
        <taxon>Tumebacillus</taxon>
    </lineage>
</organism>
<feature type="transmembrane region" description="Helical" evidence="1">
    <location>
        <begin position="38"/>
        <end position="58"/>
    </location>
</feature>
<evidence type="ECO:0000313" key="2">
    <source>
        <dbReference type="EMBL" id="MCX7569534.1"/>
    </source>
</evidence>
<accession>A0ABT3WXX9</accession>